<evidence type="ECO:0000313" key="2">
    <source>
        <dbReference type="Proteomes" id="UP000199412"/>
    </source>
</evidence>
<reference evidence="1 2" key="1">
    <citation type="submission" date="2016-10" db="EMBL/GenBank/DDBJ databases">
        <authorList>
            <person name="de Groot N.N."/>
        </authorList>
    </citation>
    <scope>NUCLEOTIDE SEQUENCE [LARGE SCALE GENOMIC DNA]</scope>
    <source>
        <strain evidence="1 2">ATCC 700224</strain>
    </source>
</reference>
<accession>A0A1G7D6F5</accession>
<dbReference type="EMBL" id="FNAP01000007">
    <property type="protein sequence ID" value="SDE46335.1"/>
    <property type="molecule type" value="Genomic_DNA"/>
</dbReference>
<evidence type="ECO:0000313" key="1">
    <source>
        <dbReference type="EMBL" id="SDE46335.1"/>
    </source>
</evidence>
<gene>
    <name evidence="1" type="ORF">SAMN05421720_10729</name>
</gene>
<dbReference type="InterPro" id="IPR049204">
    <property type="entry name" value="DUF6858"/>
</dbReference>
<proteinExistence type="predicted"/>
<dbReference type="RefSeq" id="WP_092785954.1">
    <property type="nucleotide sequence ID" value="NZ_FNAP01000007.1"/>
</dbReference>
<protein>
    <submittedName>
        <fullName evidence="1">Uncharacterized protein</fullName>
    </submittedName>
</protein>
<dbReference type="AlphaFoldDB" id="A0A1G7D6F5"/>
<dbReference type="STRING" id="69960.SAMN05421720_10729"/>
<organism evidence="1 2">
    <name type="scientific">Rhodospira trueperi</name>
    <dbReference type="NCBI Taxonomy" id="69960"/>
    <lineage>
        <taxon>Bacteria</taxon>
        <taxon>Pseudomonadati</taxon>
        <taxon>Pseudomonadota</taxon>
        <taxon>Alphaproteobacteria</taxon>
        <taxon>Rhodospirillales</taxon>
        <taxon>Rhodospirillaceae</taxon>
        <taxon>Rhodospira</taxon>
    </lineage>
</organism>
<keyword evidence="2" id="KW-1185">Reference proteome</keyword>
<sequence length="129" mass="14808">MRQYTLQEKYPVYHMSLPFSETSKTSVDEILEHYKQKIEEDDKVAYIATFDHYAHTQGIGGEINPEIKAAKHVVFCFGVKLPSPDVMAVRPRSIGVVQMEDRFEISFLEAPMPVANTAMETWTRALRDI</sequence>
<dbReference type="Pfam" id="PF21651">
    <property type="entry name" value="DUF6858"/>
    <property type="match status" value="1"/>
</dbReference>
<dbReference type="OrthoDB" id="597829at2"/>
<name>A0A1G7D6F5_9PROT</name>
<dbReference type="Proteomes" id="UP000199412">
    <property type="component" value="Unassembled WGS sequence"/>
</dbReference>